<dbReference type="OrthoDB" id="96447at2157"/>
<evidence type="ECO:0008006" key="3">
    <source>
        <dbReference type="Google" id="ProtNLM"/>
    </source>
</evidence>
<dbReference type="EMBL" id="CP014854">
    <property type="protein sequence ID" value="ASI98831.1"/>
    <property type="molecule type" value="Genomic_DNA"/>
</dbReference>
<reference evidence="1 2" key="1">
    <citation type="submission" date="2016-03" db="EMBL/GenBank/DDBJ databases">
        <title>Complete genome sequence of Thermococcus celer.</title>
        <authorList>
            <person name="Oger P.M."/>
        </authorList>
    </citation>
    <scope>NUCLEOTIDE SEQUENCE [LARGE SCALE GENOMIC DNA]</scope>
    <source>
        <strain evidence="1 2">Vu 13</strain>
    </source>
</reference>
<organism evidence="1 2">
    <name type="scientific">Thermococcus celer Vu 13 = JCM 8558</name>
    <dbReference type="NCBI Taxonomy" id="1293037"/>
    <lineage>
        <taxon>Archaea</taxon>
        <taxon>Methanobacteriati</taxon>
        <taxon>Methanobacteriota</taxon>
        <taxon>Thermococci</taxon>
        <taxon>Thermococcales</taxon>
        <taxon>Thermococcaceae</taxon>
        <taxon>Thermococcus</taxon>
    </lineage>
</organism>
<keyword evidence="2" id="KW-1185">Reference proteome</keyword>
<dbReference type="AlphaFoldDB" id="A0A218P1N7"/>
<dbReference type="RefSeq" id="WP_088862787.1">
    <property type="nucleotide sequence ID" value="NZ_CP014854.1"/>
</dbReference>
<name>A0A218P1N7_THECE</name>
<dbReference type="KEGG" id="tce:A3L02_04275"/>
<dbReference type="Proteomes" id="UP000197156">
    <property type="component" value="Chromosome"/>
</dbReference>
<gene>
    <name evidence="1" type="ORF">A3L02_04275</name>
</gene>
<evidence type="ECO:0000313" key="2">
    <source>
        <dbReference type="Proteomes" id="UP000197156"/>
    </source>
</evidence>
<dbReference type="GeneID" id="33323946"/>
<protein>
    <recommendedName>
        <fullName evidence="3">Polyketide cyclase</fullName>
    </recommendedName>
</protein>
<proteinExistence type="predicted"/>
<sequence>MKRKSVTVEVEAPLDSIREVLSDPPQFIMNWPYVVKINTKNGISAEIRLPRFFLKLGDVYTFTSHGDSSSFIYDGTGRRSNLIVTVTLKGWRKSVTADVEVAYNGRGEHFLGKTLERFAEGIGKTLKGLAESYSPPKPVKSSGEVILQVDFSDPMSVANFLAKAKMVHSGLHMIEGGKFFDVLMELRKTANNDVLYVSGVTSDGARSFKALLQGSRILAIEYREGADGQVVKVEDEETAAEALRLASSIEGVYMINVWVPVGGV</sequence>
<evidence type="ECO:0000313" key="1">
    <source>
        <dbReference type="EMBL" id="ASI98831.1"/>
    </source>
</evidence>
<accession>A0A218P1N7</accession>